<comment type="caution">
    <text evidence="1">The sequence shown here is derived from an EMBL/GenBank/DDBJ whole genome shotgun (WGS) entry which is preliminary data.</text>
</comment>
<organism evidence="1 2">
    <name type="scientific">Racocetra persica</name>
    <dbReference type="NCBI Taxonomy" id="160502"/>
    <lineage>
        <taxon>Eukaryota</taxon>
        <taxon>Fungi</taxon>
        <taxon>Fungi incertae sedis</taxon>
        <taxon>Mucoromycota</taxon>
        <taxon>Glomeromycotina</taxon>
        <taxon>Glomeromycetes</taxon>
        <taxon>Diversisporales</taxon>
        <taxon>Gigasporaceae</taxon>
        <taxon>Racocetra</taxon>
    </lineage>
</organism>
<dbReference type="Proteomes" id="UP000789920">
    <property type="component" value="Unassembled WGS sequence"/>
</dbReference>
<protein>
    <submittedName>
        <fullName evidence="1">15262_t:CDS:1</fullName>
    </submittedName>
</protein>
<name>A0ACA9SMJ9_9GLOM</name>
<accession>A0ACA9SMJ9</accession>
<feature type="non-terminal residue" evidence="1">
    <location>
        <position position="1"/>
    </location>
</feature>
<sequence length="152" mass="17586">DATEKNRISKMIEKHNKFLLEHLVKFSRETGVRIIYLKIDKFFKQLQTEEGMTCYGIINGEDEANDFYNNSNSNTNNEINDEINVDEINNEINNEKSLFMFWDAYHVSTLVHEALANISFEILENLGSSFSSRKRDSFATKTLGVILGDYTQ</sequence>
<keyword evidence="2" id="KW-1185">Reference proteome</keyword>
<proteinExistence type="predicted"/>
<reference evidence="1" key="1">
    <citation type="submission" date="2021-06" db="EMBL/GenBank/DDBJ databases">
        <authorList>
            <person name="Kallberg Y."/>
            <person name="Tangrot J."/>
            <person name="Rosling A."/>
        </authorList>
    </citation>
    <scope>NUCLEOTIDE SEQUENCE</scope>
    <source>
        <strain evidence="1">MA461A</strain>
    </source>
</reference>
<dbReference type="EMBL" id="CAJVQC010130079">
    <property type="protein sequence ID" value="CAG8841364.1"/>
    <property type="molecule type" value="Genomic_DNA"/>
</dbReference>
<evidence type="ECO:0000313" key="1">
    <source>
        <dbReference type="EMBL" id="CAG8841364.1"/>
    </source>
</evidence>
<evidence type="ECO:0000313" key="2">
    <source>
        <dbReference type="Proteomes" id="UP000789920"/>
    </source>
</evidence>
<gene>
    <name evidence="1" type="ORF">RPERSI_LOCUS31841</name>
</gene>